<dbReference type="Pfam" id="PF03435">
    <property type="entry name" value="Sacchrp_dh_NADP"/>
    <property type="match status" value="1"/>
</dbReference>
<dbReference type="InterPro" id="IPR005097">
    <property type="entry name" value="Sacchrp_dh_NADP-bd"/>
</dbReference>
<protein>
    <submittedName>
        <fullName evidence="2">Short subunit dehydrogenase-like uncharacterized protein</fullName>
    </submittedName>
</protein>
<evidence type="ECO:0000259" key="1">
    <source>
        <dbReference type="Pfam" id="PF03435"/>
    </source>
</evidence>
<dbReference type="PANTHER" id="PTHR43781:SF1">
    <property type="entry name" value="SACCHAROPINE DEHYDROGENASE"/>
    <property type="match status" value="1"/>
</dbReference>
<comment type="caution">
    <text evidence="2">The sequence shown here is derived from an EMBL/GenBank/DDBJ whole genome shotgun (WGS) entry which is preliminary data.</text>
</comment>
<keyword evidence="3" id="KW-1185">Reference proteome</keyword>
<sequence>MENKMLIYGAAGYTGKIIAERAKELKLDFEVAGREHDKIRDLASELQVPYHVFTVGDETAWKIALADKKVLINAAGPFKFTAEQAMHACLKSGVHYLDISAELETYQLAETLDLKAKEAHIQLISGAGLFVSYDALAVYVAGKVKNPQKLSVGFWHFGGFSRGSIISSKNIADLGILVRKDNEIIAQPHAKPKMFRFADDEEECLPTPLGGIILSYKSTKIPNIEEYFSLQLPAVGLPDMTSENLPDGPTAEERAAGRNALSAEVVSDNGEIFRAAVDAPSGYTLTPLSVMAVANRILNGDFKTGYQSPGSAYGVSIIYDIPDTHLIDITQ</sequence>
<dbReference type="InterPro" id="IPR036291">
    <property type="entry name" value="NAD(P)-bd_dom_sf"/>
</dbReference>
<organism evidence="2 3">
    <name type="scientific">Chryseobacterium camelliae</name>
    <dbReference type="NCBI Taxonomy" id="1265445"/>
    <lineage>
        <taxon>Bacteria</taxon>
        <taxon>Pseudomonadati</taxon>
        <taxon>Bacteroidota</taxon>
        <taxon>Flavobacteriia</taxon>
        <taxon>Flavobacteriales</taxon>
        <taxon>Weeksellaceae</taxon>
        <taxon>Chryseobacterium group</taxon>
        <taxon>Chryseobacterium</taxon>
    </lineage>
</organism>
<dbReference type="EMBL" id="JAUTAL010000001">
    <property type="protein sequence ID" value="MDQ1095369.1"/>
    <property type="molecule type" value="Genomic_DNA"/>
</dbReference>
<proteinExistence type="predicted"/>
<dbReference type="Proteomes" id="UP001225072">
    <property type="component" value="Unassembled WGS sequence"/>
</dbReference>
<dbReference type="RefSeq" id="WP_307446059.1">
    <property type="nucleotide sequence ID" value="NZ_JAUTAL010000001.1"/>
</dbReference>
<evidence type="ECO:0000313" key="3">
    <source>
        <dbReference type="Proteomes" id="UP001225072"/>
    </source>
</evidence>
<evidence type="ECO:0000313" key="2">
    <source>
        <dbReference type="EMBL" id="MDQ1095369.1"/>
    </source>
</evidence>
<dbReference type="Gene3D" id="3.40.50.720">
    <property type="entry name" value="NAD(P)-binding Rossmann-like Domain"/>
    <property type="match status" value="1"/>
</dbReference>
<name>A0ABU0TE66_9FLAO</name>
<dbReference type="PANTHER" id="PTHR43781">
    <property type="entry name" value="SACCHAROPINE DEHYDROGENASE"/>
    <property type="match status" value="1"/>
</dbReference>
<accession>A0ABU0TE66</accession>
<dbReference type="SUPFAM" id="SSF51735">
    <property type="entry name" value="NAD(P)-binding Rossmann-fold domains"/>
    <property type="match status" value="1"/>
</dbReference>
<gene>
    <name evidence="2" type="ORF">QE404_000516</name>
</gene>
<reference evidence="2 3" key="1">
    <citation type="submission" date="2023-07" db="EMBL/GenBank/DDBJ databases">
        <title>Functional and genomic diversity of the sorghum phyllosphere microbiome.</title>
        <authorList>
            <person name="Shade A."/>
        </authorList>
    </citation>
    <scope>NUCLEOTIDE SEQUENCE [LARGE SCALE GENOMIC DNA]</scope>
    <source>
        <strain evidence="2 3">SORGH_AS_1064</strain>
    </source>
</reference>
<feature type="domain" description="Saccharopine dehydrogenase NADP binding" evidence="1">
    <location>
        <begin position="6"/>
        <end position="111"/>
    </location>
</feature>